<evidence type="ECO:0000256" key="1">
    <source>
        <dbReference type="ARBA" id="ARBA00004429"/>
    </source>
</evidence>
<evidence type="ECO:0000256" key="3">
    <source>
        <dbReference type="ARBA" id="ARBA00022475"/>
    </source>
</evidence>
<dbReference type="AlphaFoldDB" id="A0A5B8R8B5"/>
<dbReference type="PRINTS" id="PR00812">
    <property type="entry name" value="BCTERIALGSPF"/>
</dbReference>
<name>A0A5B8R8B5_9ZZZZ</name>
<evidence type="ECO:0000259" key="9">
    <source>
        <dbReference type="Pfam" id="PF00482"/>
    </source>
</evidence>
<evidence type="ECO:0000256" key="2">
    <source>
        <dbReference type="ARBA" id="ARBA00005745"/>
    </source>
</evidence>
<evidence type="ECO:0000256" key="8">
    <source>
        <dbReference type="SAM" id="Phobius"/>
    </source>
</evidence>
<dbReference type="PANTHER" id="PTHR30012:SF0">
    <property type="entry name" value="TYPE II SECRETION SYSTEM PROTEIN F-RELATED"/>
    <property type="match status" value="1"/>
</dbReference>
<keyword evidence="3" id="KW-1003">Cell membrane</keyword>
<feature type="transmembrane region" description="Helical" evidence="8">
    <location>
        <begin position="224"/>
        <end position="253"/>
    </location>
</feature>
<keyword evidence="4" id="KW-0997">Cell inner membrane</keyword>
<proteinExistence type="inferred from homology"/>
<keyword evidence="6 8" id="KW-1133">Transmembrane helix</keyword>
<evidence type="ECO:0000256" key="7">
    <source>
        <dbReference type="ARBA" id="ARBA00023136"/>
    </source>
</evidence>
<evidence type="ECO:0000256" key="5">
    <source>
        <dbReference type="ARBA" id="ARBA00022692"/>
    </source>
</evidence>
<dbReference type="FunFam" id="1.20.81.30:FF:000001">
    <property type="entry name" value="Type II secretion system protein F"/>
    <property type="match status" value="1"/>
</dbReference>
<dbReference type="GO" id="GO:0005886">
    <property type="term" value="C:plasma membrane"/>
    <property type="evidence" value="ECO:0007669"/>
    <property type="project" value="UniProtKB-SubCell"/>
</dbReference>
<dbReference type="Gene3D" id="1.20.81.30">
    <property type="entry name" value="Type II secretion system (T2SS), domain F"/>
    <property type="match status" value="2"/>
</dbReference>
<feature type="transmembrane region" description="Helical" evidence="8">
    <location>
        <begin position="388"/>
        <end position="409"/>
    </location>
</feature>
<dbReference type="InterPro" id="IPR018076">
    <property type="entry name" value="T2SS_GspF_dom"/>
</dbReference>
<dbReference type="PANTHER" id="PTHR30012">
    <property type="entry name" value="GENERAL SECRETION PATHWAY PROTEIN"/>
    <property type="match status" value="1"/>
</dbReference>
<feature type="domain" description="Type II secretion system protein GspF" evidence="9">
    <location>
        <begin position="78"/>
        <end position="204"/>
    </location>
</feature>
<comment type="similarity">
    <text evidence="2">Belongs to the GSP F family.</text>
</comment>
<keyword evidence="5 8" id="KW-0812">Transmembrane</keyword>
<evidence type="ECO:0000256" key="4">
    <source>
        <dbReference type="ARBA" id="ARBA00022519"/>
    </source>
</evidence>
<keyword evidence="7 8" id="KW-0472">Membrane</keyword>
<gene>
    <name evidence="10" type="primary">epsF_1</name>
    <name evidence="10" type="ORF">KBTEX_00476</name>
</gene>
<sequence length="423" mass="46390">MTALRTYYYRVLMPHGALRTGFYRIAVEQDFSARLRLEQEFDGTVVSLWPLPRPVTAACDGLRRMIHRGIRAEDLAGFLRDMGIMLRAGVPALDALRTIIGEGETTGTRGITRIARQMHDDLDAGVSVSEAFARRPDVFPETVRNLVAIGDQSGNLDRMLIEGAEHTERMVNIRRDIRTALIYPIFVFASIIAVAAFWITYVVPTMGDLFEQLNAEMPAITRNLIAFSDLVAGNALAVILVLAALIAGITWAVRNHEPTRHAMHTLAHRLPVTRVLATSSGMAAISEHLAILVRSGLDIVTSLDVLTRATGDLYYRRRLARVREAVTRGEGVASSMRAVGGFPAMAVRMIAVGEDSGSIDEQLDHLSAEYRKRLDVVIASLSEIIKPAIILVAGALFFVLVLALLIPIYDLIRQAMQISAGGV</sequence>
<accession>A0A5B8R8B5</accession>
<feature type="transmembrane region" description="Helical" evidence="8">
    <location>
        <begin position="180"/>
        <end position="204"/>
    </location>
</feature>
<protein>
    <submittedName>
        <fullName evidence="10">Type II secretion system protein F</fullName>
    </submittedName>
</protein>
<dbReference type="InterPro" id="IPR042094">
    <property type="entry name" value="T2SS_GspF_sf"/>
</dbReference>
<organism evidence="10">
    <name type="scientific">uncultured organism</name>
    <dbReference type="NCBI Taxonomy" id="155900"/>
    <lineage>
        <taxon>unclassified sequences</taxon>
        <taxon>environmental samples</taxon>
    </lineage>
</organism>
<evidence type="ECO:0000256" key="6">
    <source>
        <dbReference type="ARBA" id="ARBA00022989"/>
    </source>
</evidence>
<reference evidence="10" key="1">
    <citation type="submission" date="2019-06" db="EMBL/GenBank/DDBJ databases">
        <authorList>
            <person name="Murdoch R.W."/>
            <person name="Fathepure B."/>
        </authorList>
    </citation>
    <scope>NUCLEOTIDE SEQUENCE</scope>
</reference>
<dbReference type="Pfam" id="PF00482">
    <property type="entry name" value="T2SSF"/>
    <property type="match status" value="2"/>
</dbReference>
<feature type="domain" description="Type II secretion system protein GspF" evidence="9">
    <location>
        <begin position="286"/>
        <end position="407"/>
    </location>
</feature>
<dbReference type="EMBL" id="MN079080">
    <property type="protein sequence ID" value="QEA04173.1"/>
    <property type="molecule type" value="Genomic_DNA"/>
</dbReference>
<evidence type="ECO:0000313" key="10">
    <source>
        <dbReference type="EMBL" id="QEA04173.1"/>
    </source>
</evidence>
<dbReference type="InterPro" id="IPR003004">
    <property type="entry name" value="GspF/PilC"/>
</dbReference>
<comment type="subcellular location">
    <subcellularLocation>
        <location evidence="1">Cell inner membrane</location>
        <topology evidence="1">Multi-pass membrane protein</topology>
    </subcellularLocation>
</comment>